<evidence type="ECO:0000313" key="1">
    <source>
        <dbReference type="EMBL" id="TGC78192.1"/>
    </source>
</evidence>
<evidence type="ECO:0000313" key="2">
    <source>
        <dbReference type="Proteomes" id="UP000297949"/>
    </source>
</evidence>
<proteinExistence type="predicted"/>
<name>A0A659PYG6_SALET</name>
<dbReference type="EMBL" id="PYKD01000124">
    <property type="protein sequence ID" value="TGC78192.1"/>
    <property type="molecule type" value="Genomic_DNA"/>
</dbReference>
<dbReference type="Proteomes" id="UP000297949">
    <property type="component" value="Unassembled WGS sequence"/>
</dbReference>
<dbReference type="AlphaFoldDB" id="A0A659PYG6"/>
<sequence length="103" mass="12020">MKKIDFTYSAATIQRRFSLIREVELSKNWYQILLDEDLSLMIMAEKLAMPNDRHKVIASLDLVTNRYRETEELREAGAIRDLMDNSVPRRYRTGNDISVIKGA</sequence>
<protein>
    <submittedName>
        <fullName evidence="1">Transcriptional regulator</fullName>
    </submittedName>
</protein>
<gene>
    <name evidence="1" type="ORF">C9E99_12550</name>
</gene>
<organism evidence="1 2">
    <name type="scientific">Salmonella enterica subsp. enterica serovar Poona</name>
    <dbReference type="NCBI Taxonomy" id="436295"/>
    <lineage>
        <taxon>Bacteria</taxon>
        <taxon>Pseudomonadati</taxon>
        <taxon>Pseudomonadota</taxon>
        <taxon>Gammaproteobacteria</taxon>
        <taxon>Enterobacterales</taxon>
        <taxon>Enterobacteriaceae</taxon>
        <taxon>Salmonella</taxon>
    </lineage>
</organism>
<accession>A0A659PYG6</accession>
<comment type="caution">
    <text evidence="1">The sequence shown here is derived from an EMBL/GenBank/DDBJ whole genome shotgun (WGS) entry which is preliminary data.</text>
</comment>
<reference evidence="1 2" key="1">
    <citation type="submission" date="2018-03" db="EMBL/GenBank/DDBJ databases">
        <title>Non-Typhoidal Salmonella genome sequencing and assembly.</title>
        <authorList>
            <person name="Matchawe C."/>
        </authorList>
    </citation>
    <scope>NUCLEOTIDE SEQUENCE [LARGE SCALE GENOMIC DNA]</scope>
    <source>
        <strain evidence="1 2">34de</strain>
    </source>
</reference>
<dbReference type="RefSeq" id="WP_108452073.1">
    <property type="nucleotide sequence ID" value="NZ_PYKD01000124.1"/>
</dbReference>